<dbReference type="RefSeq" id="WP_191203978.1">
    <property type="nucleotide sequence ID" value="NZ_JACXZA010000003.1"/>
</dbReference>
<dbReference type="EMBL" id="JACXZA010000003">
    <property type="protein sequence ID" value="MBD3919679.1"/>
    <property type="molecule type" value="Genomic_DNA"/>
</dbReference>
<proteinExistence type="predicted"/>
<keyword evidence="2" id="KW-1185">Reference proteome</keyword>
<evidence type="ECO:0000313" key="1">
    <source>
        <dbReference type="EMBL" id="MBD3919679.1"/>
    </source>
</evidence>
<sequence length="104" mass="11940">MKLFYTFLVLSSFMFRPENNINQSKPESPVSLCKEFPTSFVWDEKKYVLALRSIDKALGPGMKLGFLKCIGGQMIMMPQVQAQKMICLSFIMKNVSCMCRIRLS</sequence>
<gene>
    <name evidence="1" type="ORF">H8B09_13020</name>
</gene>
<dbReference type="Proteomes" id="UP000609346">
    <property type="component" value="Unassembled WGS sequence"/>
</dbReference>
<organism evidence="1 2">
    <name type="scientific">Paenibacillus terricola</name>
    <dbReference type="NCBI Taxonomy" id="2763503"/>
    <lineage>
        <taxon>Bacteria</taxon>
        <taxon>Bacillati</taxon>
        <taxon>Bacillota</taxon>
        <taxon>Bacilli</taxon>
        <taxon>Bacillales</taxon>
        <taxon>Paenibacillaceae</taxon>
        <taxon>Paenibacillus</taxon>
    </lineage>
</organism>
<accession>A0ABR8MYS9</accession>
<name>A0ABR8MYS9_9BACL</name>
<comment type="caution">
    <text evidence="1">The sequence shown here is derived from an EMBL/GenBank/DDBJ whole genome shotgun (WGS) entry which is preliminary data.</text>
</comment>
<protein>
    <submittedName>
        <fullName evidence="1">Uncharacterized protein</fullName>
    </submittedName>
</protein>
<reference evidence="1 2" key="1">
    <citation type="submission" date="2020-09" db="EMBL/GenBank/DDBJ databases">
        <title>Paenibacillus sp. strain PR3 16S rRNA gene Genome sequencing and assembly.</title>
        <authorList>
            <person name="Kim J."/>
        </authorList>
    </citation>
    <scope>NUCLEOTIDE SEQUENCE [LARGE SCALE GENOMIC DNA]</scope>
    <source>
        <strain evidence="1 2">PR3</strain>
    </source>
</reference>
<evidence type="ECO:0000313" key="2">
    <source>
        <dbReference type="Proteomes" id="UP000609346"/>
    </source>
</evidence>